<dbReference type="Proteomes" id="UP000036681">
    <property type="component" value="Unplaced"/>
</dbReference>
<protein>
    <submittedName>
        <fullName evidence="2">Uncharacterized protein</fullName>
    </submittedName>
</protein>
<dbReference type="AlphaFoldDB" id="A0A0M3I7Z4"/>
<sequence length="84" mass="9851">MGTIIESMRHTKYCTEEVKRGKMRVLKRRRVWSTMTEGECRKRAQVKWVVARQRGRTRCHTPSKSTQTRRPTAVVELNPMSTSS</sequence>
<proteinExistence type="predicted"/>
<organism evidence="1 2">
    <name type="scientific">Ascaris lumbricoides</name>
    <name type="common">Giant roundworm</name>
    <dbReference type="NCBI Taxonomy" id="6252"/>
    <lineage>
        <taxon>Eukaryota</taxon>
        <taxon>Metazoa</taxon>
        <taxon>Ecdysozoa</taxon>
        <taxon>Nematoda</taxon>
        <taxon>Chromadorea</taxon>
        <taxon>Rhabditida</taxon>
        <taxon>Spirurina</taxon>
        <taxon>Ascaridomorpha</taxon>
        <taxon>Ascaridoidea</taxon>
        <taxon>Ascarididae</taxon>
        <taxon>Ascaris</taxon>
    </lineage>
</organism>
<reference evidence="2" key="1">
    <citation type="submission" date="2017-02" db="UniProtKB">
        <authorList>
            <consortium name="WormBaseParasite"/>
        </authorList>
    </citation>
    <scope>IDENTIFICATION</scope>
</reference>
<evidence type="ECO:0000313" key="1">
    <source>
        <dbReference type="Proteomes" id="UP000036681"/>
    </source>
</evidence>
<evidence type="ECO:0000313" key="2">
    <source>
        <dbReference type="WBParaSite" id="ALUE_0001338801-mRNA-1"/>
    </source>
</evidence>
<keyword evidence="1" id="KW-1185">Reference proteome</keyword>
<name>A0A0M3I7Z4_ASCLU</name>
<dbReference type="WBParaSite" id="ALUE_0001338801-mRNA-1">
    <property type="protein sequence ID" value="ALUE_0001338801-mRNA-1"/>
    <property type="gene ID" value="ALUE_0001338801"/>
</dbReference>
<accession>A0A0M3I7Z4</accession>